<dbReference type="SUPFAM" id="SSF55073">
    <property type="entry name" value="Nucleotide cyclase"/>
    <property type="match status" value="1"/>
</dbReference>
<dbReference type="CDD" id="cd01949">
    <property type="entry name" value="GGDEF"/>
    <property type="match status" value="1"/>
</dbReference>
<gene>
    <name evidence="2" type="ORF">H6G94_07850</name>
</gene>
<sequence>MIVFSGDTIRHCPADLVARYGGEEFAVLLPNTDLAAAITIAENIQQAIHHQAIPHAQSDIKNIVTISLGISCIIPTCDIKADTLIASADKALYNAKQNGRDRYCTS</sequence>
<dbReference type="InterPro" id="IPR000160">
    <property type="entry name" value="GGDEF_dom"/>
</dbReference>
<dbReference type="InterPro" id="IPR050469">
    <property type="entry name" value="Diguanylate_Cyclase"/>
</dbReference>
<dbReference type="SMART" id="SM00267">
    <property type="entry name" value="GGDEF"/>
    <property type="match status" value="1"/>
</dbReference>
<dbReference type="InterPro" id="IPR029787">
    <property type="entry name" value="Nucleotide_cyclase"/>
</dbReference>
<reference evidence="2 3" key="1">
    <citation type="journal article" date="2020" name="ISME J.">
        <title>Comparative genomics reveals insights into cyanobacterial evolution and habitat adaptation.</title>
        <authorList>
            <person name="Chen M.Y."/>
            <person name="Teng W.K."/>
            <person name="Zhao L."/>
            <person name="Hu C.X."/>
            <person name="Zhou Y.K."/>
            <person name="Han B.P."/>
            <person name="Song L.R."/>
            <person name="Shu W.S."/>
        </authorList>
    </citation>
    <scope>NUCLEOTIDE SEQUENCE [LARGE SCALE GENOMIC DNA]</scope>
    <source>
        <strain evidence="2 3">FACHB-252</strain>
    </source>
</reference>
<accession>A0ABR8H7N9</accession>
<dbReference type="NCBIfam" id="TIGR00254">
    <property type="entry name" value="GGDEF"/>
    <property type="match status" value="1"/>
</dbReference>
<name>A0ABR8H7N9_NOSPU</name>
<dbReference type="EMBL" id="JACJTC010000005">
    <property type="protein sequence ID" value="MBD2611185.1"/>
    <property type="molecule type" value="Genomic_DNA"/>
</dbReference>
<dbReference type="RefSeq" id="WP_190949139.1">
    <property type="nucleotide sequence ID" value="NZ_JACJTC010000005.1"/>
</dbReference>
<dbReference type="PANTHER" id="PTHR45138">
    <property type="entry name" value="REGULATORY COMPONENTS OF SENSORY TRANSDUCTION SYSTEM"/>
    <property type="match status" value="1"/>
</dbReference>
<protein>
    <submittedName>
        <fullName evidence="2">Diguanylate cyclase</fullName>
    </submittedName>
</protein>
<keyword evidence="3" id="KW-1185">Reference proteome</keyword>
<dbReference type="Proteomes" id="UP000606396">
    <property type="component" value="Unassembled WGS sequence"/>
</dbReference>
<dbReference type="Gene3D" id="3.30.70.270">
    <property type="match status" value="1"/>
</dbReference>
<dbReference type="Pfam" id="PF00990">
    <property type="entry name" value="GGDEF"/>
    <property type="match status" value="1"/>
</dbReference>
<dbReference type="InterPro" id="IPR043128">
    <property type="entry name" value="Rev_trsase/Diguanyl_cyclase"/>
</dbReference>
<feature type="domain" description="GGDEF" evidence="1">
    <location>
        <begin position="1"/>
        <end position="106"/>
    </location>
</feature>
<proteinExistence type="predicted"/>
<dbReference type="PANTHER" id="PTHR45138:SF9">
    <property type="entry name" value="DIGUANYLATE CYCLASE DGCM-RELATED"/>
    <property type="match status" value="1"/>
</dbReference>
<comment type="caution">
    <text evidence="2">The sequence shown here is derived from an EMBL/GenBank/DDBJ whole genome shotgun (WGS) entry which is preliminary data.</text>
</comment>
<dbReference type="PROSITE" id="PS50887">
    <property type="entry name" value="GGDEF"/>
    <property type="match status" value="1"/>
</dbReference>
<organism evidence="2 3">
    <name type="scientific">Nostoc punctiforme FACHB-252</name>
    <dbReference type="NCBI Taxonomy" id="1357509"/>
    <lineage>
        <taxon>Bacteria</taxon>
        <taxon>Bacillati</taxon>
        <taxon>Cyanobacteriota</taxon>
        <taxon>Cyanophyceae</taxon>
        <taxon>Nostocales</taxon>
        <taxon>Nostocaceae</taxon>
        <taxon>Nostoc</taxon>
    </lineage>
</organism>
<evidence type="ECO:0000313" key="2">
    <source>
        <dbReference type="EMBL" id="MBD2611185.1"/>
    </source>
</evidence>
<evidence type="ECO:0000313" key="3">
    <source>
        <dbReference type="Proteomes" id="UP000606396"/>
    </source>
</evidence>
<evidence type="ECO:0000259" key="1">
    <source>
        <dbReference type="PROSITE" id="PS50887"/>
    </source>
</evidence>